<keyword evidence="2" id="KW-0963">Cytoplasm</keyword>
<feature type="coiled-coil region" evidence="7">
    <location>
        <begin position="534"/>
        <end position="568"/>
    </location>
</feature>
<comment type="similarity">
    <text evidence="6">Belongs to the TRAFAC class myosin-kinesin ATPase superfamily. Kinesin family.</text>
</comment>
<comment type="subcellular location">
    <subcellularLocation>
        <location evidence="1">Cytoplasm</location>
    </subcellularLocation>
</comment>
<reference evidence="10 11" key="2">
    <citation type="submission" date="2015-05" db="EMBL/GenBank/DDBJ databases">
        <authorList>
            <person name="Morales-Cruz A."/>
            <person name="Amrine K.C."/>
            <person name="Cantu D."/>
        </authorList>
    </citation>
    <scope>NUCLEOTIDE SEQUENCE [LARGE SCALE GENOMIC DNA]</scope>
    <source>
        <strain evidence="10">UCRPC4</strain>
    </source>
</reference>
<dbReference type="PANTHER" id="PTHR47969">
    <property type="entry name" value="CHROMOSOME-ASSOCIATED KINESIN KIF4A-RELATED"/>
    <property type="match status" value="1"/>
</dbReference>
<feature type="compositionally biased region" description="Low complexity" evidence="8">
    <location>
        <begin position="1548"/>
        <end position="1559"/>
    </location>
</feature>
<keyword evidence="3 6" id="KW-0547">Nucleotide-binding</keyword>
<feature type="coiled-coil region" evidence="7">
    <location>
        <begin position="944"/>
        <end position="985"/>
    </location>
</feature>
<evidence type="ECO:0000313" key="10">
    <source>
        <dbReference type="EMBL" id="KKY27496.1"/>
    </source>
</evidence>
<feature type="compositionally biased region" description="Polar residues" evidence="8">
    <location>
        <begin position="1509"/>
        <end position="1523"/>
    </location>
</feature>
<dbReference type="InterPro" id="IPR036961">
    <property type="entry name" value="Kinesin_motor_dom_sf"/>
</dbReference>
<feature type="region of interest" description="Disordered" evidence="8">
    <location>
        <begin position="1639"/>
        <end position="1663"/>
    </location>
</feature>
<dbReference type="SMART" id="SM00129">
    <property type="entry name" value="KISc"/>
    <property type="match status" value="1"/>
</dbReference>
<feature type="region of interest" description="Disordered" evidence="8">
    <location>
        <begin position="775"/>
        <end position="794"/>
    </location>
</feature>
<dbReference type="GO" id="GO:0007018">
    <property type="term" value="P:microtubule-based movement"/>
    <property type="evidence" value="ECO:0007669"/>
    <property type="project" value="InterPro"/>
</dbReference>
<dbReference type="Pfam" id="PF00225">
    <property type="entry name" value="Kinesin"/>
    <property type="match status" value="1"/>
</dbReference>
<evidence type="ECO:0000256" key="4">
    <source>
        <dbReference type="ARBA" id="ARBA00022840"/>
    </source>
</evidence>
<dbReference type="GO" id="GO:0005875">
    <property type="term" value="C:microtubule associated complex"/>
    <property type="evidence" value="ECO:0007669"/>
    <property type="project" value="TreeGrafter"/>
</dbReference>
<comment type="caution">
    <text evidence="10">The sequence shown here is derived from an EMBL/GenBank/DDBJ whole genome shotgun (WGS) entry which is preliminary data.</text>
</comment>
<dbReference type="Gene3D" id="3.40.850.10">
    <property type="entry name" value="Kinesin motor domain"/>
    <property type="match status" value="1"/>
</dbReference>
<protein>
    <submittedName>
        <fullName evidence="10">Putative kinesin family protein</fullName>
    </submittedName>
</protein>
<dbReference type="GO" id="GO:0008017">
    <property type="term" value="F:microtubule binding"/>
    <property type="evidence" value="ECO:0007669"/>
    <property type="project" value="InterPro"/>
</dbReference>
<feature type="binding site" evidence="6">
    <location>
        <begin position="118"/>
        <end position="125"/>
    </location>
    <ligand>
        <name>ATP</name>
        <dbReference type="ChEBI" id="CHEBI:30616"/>
    </ligand>
</feature>
<feature type="compositionally biased region" description="Low complexity" evidence="8">
    <location>
        <begin position="877"/>
        <end position="897"/>
    </location>
</feature>
<dbReference type="GO" id="GO:0005737">
    <property type="term" value="C:cytoplasm"/>
    <property type="evidence" value="ECO:0007669"/>
    <property type="project" value="UniProtKB-SubCell"/>
</dbReference>
<feature type="domain" description="Kinesin motor" evidence="9">
    <location>
        <begin position="31"/>
        <end position="420"/>
    </location>
</feature>
<feature type="region of interest" description="Disordered" evidence="8">
    <location>
        <begin position="1490"/>
        <end position="1575"/>
    </location>
</feature>
<evidence type="ECO:0000256" key="7">
    <source>
        <dbReference type="SAM" id="Coils"/>
    </source>
</evidence>
<dbReference type="EMBL" id="LCWF01000024">
    <property type="protein sequence ID" value="KKY27496.1"/>
    <property type="molecule type" value="Genomic_DNA"/>
</dbReference>
<dbReference type="InterPro" id="IPR019821">
    <property type="entry name" value="Kinesin_motor_CS"/>
</dbReference>
<dbReference type="GO" id="GO:0003777">
    <property type="term" value="F:microtubule motor activity"/>
    <property type="evidence" value="ECO:0007669"/>
    <property type="project" value="InterPro"/>
</dbReference>
<dbReference type="InterPro" id="IPR001752">
    <property type="entry name" value="Kinesin_motor_dom"/>
</dbReference>
<feature type="compositionally biased region" description="Polar residues" evidence="8">
    <location>
        <begin position="898"/>
        <end position="932"/>
    </location>
</feature>
<keyword evidence="6" id="KW-0505">Motor protein</keyword>
<feature type="compositionally biased region" description="Polar residues" evidence="8">
    <location>
        <begin position="7"/>
        <end position="22"/>
    </location>
</feature>
<dbReference type="Proteomes" id="UP000053317">
    <property type="component" value="Unassembled WGS sequence"/>
</dbReference>
<evidence type="ECO:0000256" key="6">
    <source>
        <dbReference type="PROSITE-ProRule" id="PRU00283"/>
    </source>
</evidence>
<feature type="coiled-coil region" evidence="7">
    <location>
        <begin position="618"/>
        <end position="680"/>
    </location>
</feature>
<dbReference type="OrthoDB" id="3176171at2759"/>
<gene>
    <name evidence="10" type="ORF">UCRPC4_g01091</name>
</gene>
<dbReference type="FunFam" id="3.40.850.10:FF:000125">
    <property type="entry name" value="Kinesin class 4 (Chromokinesin group)"/>
    <property type="match status" value="1"/>
</dbReference>
<keyword evidence="4 6" id="KW-0067">ATP-binding</keyword>
<dbReference type="SUPFAM" id="SSF52540">
    <property type="entry name" value="P-loop containing nucleoside triphosphate hydrolases"/>
    <property type="match status" value="1"/>
</dbReference>
<feature type="compositionally biased region" description="Pro residues" evidence="8">
    <location>
        <begin position="1527"/>
        <end position="1539"/>
    </location>
</feature>
<keyword evidence="11" id="KW-1185">Reference proteome</keyword>
<dbReference type="GO" id="GO:0051231">
    <property type="term" value="P:spindle elongation"/>
    <property type="evidence" value="ECO:0007669"/>
    <property type="project" value="TreeGrafter"/>
</dbReference>
<evidence type="ECO:0000256" key="5">
    <source>
        <dbReference type="ARBA" id="ARBA00023054"/>
    </source>
</evidence>
<sequence length="1686" mass="188809">MRPPPRSNSRMSIGSKQGGSSRVSDDDGKTAVKVAVRVRPPLKSTDPGFELIPQRFQKSMVHVTAPTSLAVDVPQGRKLFVFDRVFDEDVTQAGVWEYLHDSVNSFVQGYNVSILAYGQSGAGKSYTMGTSGPREQNDEEVMGIIPRAAASLFEKLAGTNNRHSTGLRTPTKYSMTSMNNSLHNATRANGDRDWQLKATYVEIYNEQLRDLLLPESTPPQERANVTIREDTKGRILLTGLHQVNINSIDDLLGALNFGSSIRQTDATAINAKSSRSHAVFSLNLVLKKGPQPTSAKEKRFSVPIEAMSGSQPSVTIDSKLHFVDLAGSERLKNTGASGERAREGISINAGLASLGKVISQLSSRQAGSHVSYRDSRLTRLLQDSLGGNAITYMIACVTPAEFHLSETLNTVQYAQRARAIQSKPRIQQVSDDGDKQALIDRLKAEVAFLRQQIRNTEGGERRNGPTIERTERQNEREIELQNNLLDVQESYTALSQRHAKLISELTQNGDTSVDLHSITGESSVDRLKRSQANQQQIESMVLEYEKTIQALETNLSTTRAALANTESSLLEKETKCAYTETMNQQLHVRVQKLMDREASTDTYLHELEARIDGQSSGEEKSSALVSELRKEISRLRENEANSEDYISTLEERLAEADQDMELMQREVERLEHVVERQRSLGKLDNLLYELDHIQQNEQQPGDTKLPSVNHRAPETNGETDQQHSEDTFKVATETAIPEETDQELAEVMAEAESEVTKPVGDDDLGVLEKARSLAPKKSSRSLAAVRDEEPESPAQTKFVADKLENVTQELFDLRLEHESTMTDYDMLSAKYQEALRTLAELQDAVDEAKHPAPPSEILSPAKSRPQSFLEDPRVNELRAGGHLSGSRSLSSELSQAGESTGSAEPSEVPQTPAQETSSQAEFHQPTSPSHQNAEGEIARLTQLLIEHEMGMNALTQEYAQLQTEHQDSLDAVEELKAEIQKSKNMQPPTSPREPPNVIRRQTSQSVITVDRAHRSLASLRNIAVEEFETKPDTMQSVDVHINNAMHELHTKMERIQALEAENKSVKREMEQKATMITGLTRERNSIKASSPMDISIISQMQDQLQRNETEMAQLQAQHSEKEKQLQAELESVKTQHASAVEEKESTGKRLATTIAELEAIAAAMETMKTRSSANEDSASNAMEKERLKHQELVGSLKREIEGYTTTIANHESKIAQLEQQQAAAQQQLQEQVAVLEGKEKEYQQQIEQLQKEVEEHKSEVEFQKHGLKSLHDSHDSELAELRLAAEGVKTEHEEKLKEVNMQHEERLALLKQELDTRHKEHQSLLERISHVMNEPITEADIDAHVSKLMEAKTQAVQTHAVLTAENAELTKQLETHHGDRAELEKQIAEHTGKMADYQDRIRNLAIDVANHEETIREKDVTLRKREATIESLTTEKQNSARIIEELEQQIENSFDQHHNRLSVMQEQGNQALAEANKRVSSLEKELDEYKSRLEHVSSRPQSPPLDVARSNSLTSNLRKSASVASLPSPPPAIPLPPLPSIAQATNGAPSNSSASPPQSRHTSKDISSVQQHQAQLIEDQEARIRTIEKHLHAEKQLTATLEEALVDLETQSNKVRADMETWKKKAWAAEEELQNLRREQKTQRLSIQQVEEERDKRREAEAARAHLEERMQALSKKKKKSGLNCF</sequence>
<feature type="region of interest" description="Disordered" evidence="8">
    <location>
        <begin position="696"/>
        <end position="726"/>
    </location>
</feature>
<feature type="compositionally biased region" description="Basic and acidic residues" evidence="8">
    <location>
        <begin position="1651"/>
        <end position="1663"/>
    </location>
</feature>
<feature type="compositionally biased region" description="Polar residues" evidence="8">
    <location>
        <begin position="1102"/>
        <end position="1117"/>
    </location>
</feature>
<dbReference type="PRINTS" id="PR00380">
    <property type="entry name" value="KINESINHEAVY"/>
</dbReference>
<feature type="region of interest" description="Disordered" evidence="8">
    <location>
        <begin position="1"/>
        <end position="29"/>
    </location>
</feature>
<evidence type="ECO:0000313" key="11">
    <source>
        <dbReference type="Proteomes" id="UP000053317"/>
    </source>
</evidence>
<name>A0A0G2EZK8_PHACM</name>
<keyword evidence="5 7" id="KW-0175">Coiled coil</keyword>
<accession>A0A0G2EZK8</accession>
<feature type="coiled-coil region" evidence="7">
    <location>
        <begin position="1200"/>
        <end position="1320"/>
    </location>
</feature>
<feature type="region of interest" description="Disordered" evidence="8">
    <location>
        <begin position="845"/>
        <end position="934"/>
    </location>
</feature>
<feature type="compositionally biased region" description="Polar residues" evidence="8">
    <location>
        <begin position="1565"/>
        <end position="1574"/>
    </location>
</feature>
<dbReference type="InterPro" id="IPR027417">
    <property type="entry name" value="P-loop_NTPase"/>
</dbReference>
<dbReference type="GO" id="GO:0005524">
    <property type="term" value="F:ATP binding"/>
    <property type="evidence" value="ECO:0007669"/>
    <property type="project" value="UniProtKB-UniRule"/>
</dbReference>
<dbReference type="PROSITE" id="PS00411">
    <property type="entry name" value="KINESIN_MOTOR_1"/>
    <property type="match status" value="1"/>
</dbReference>
<feature type="region of interest" description="Disordered" evidence="8">
    <location>
        <begin position="1102"/>
        <end position="1126"/>
    </location>
</feature>
<reference evidence="10 11" key="1">
    <citation type="submission" date="2015-05" db="EMBL/GenBank/DDBJ databases">
        <title>Distinctive expansion of gene families associated with plant cell wall degradation and secondary metabolism in the genomes of grapevine trunk pathogens.</title>
        <authorList>
            <person name="Lawrence D.P."/>
            <person name="Travadon R."/>
            <person name="Rolshausen P.E."/>
            <person name="Baumgartner K."/>
        </authorList>
    </citation>
    <scope>NUCLEOTIDE SEQUENCE [LARGE SCALE GENOMIC DNA]</scope>
    <source>
        <strain evidence="10">UCRPC4</strain>
    </source>
</reference>
<evidence type="ECO:0000256" key="8">
    <source>
        <dbReference type="SAM" id="MobiDB-lite"/>
    </source>
</evidence>
<dbReference type="PANTHER" id="PTHR47969:SF15">
    <property type="entry name" value="CHROMOSOME-ASSOCIATED KINESIN KIF4A-RELATED"/>
    <property type="match status" value="1"/>
</dbReference>
<dbReference type="GO" id="GO:0007052">
    <property type="term" value="P:mitotic spindle organization"/>
    <property type="evidence" value="ECO:0007669"/>
    <property type="project" value="TreeGrafter"/>
</dbReference>
<evidence type="ECO:0000256" key="1">
    <source>
        <dbReference type="ARBA" id="ARBA00004496"/>
    </source>
</evidence>
<dbReference type="PROSITE" id="PS50067">
    <property type="entry name" value="KINESIN_MOTOR_2"/>
    <property type="match status" value="1"/>
</dbReference>
<evidence type="ECO:0000256" key="3">
    <source>
        <dbReference type="ARBA" id="ARBA00022741"/>
    </source>
</evidence>
<evidence type="ECO:0000259" key="9">
    <source>
        <dbReference type="PROSITE" id="PS50067"/>
    </source>
</evidence>
<dbReference type="InterPro" id="IPR027640">
    <property type="entry name" value="Kinesin-like_fam"/>
</dbReference>
<organism evidence="10 11">
    <name type="scientific">Phaeomoniella chlamydospora</name>
    <name type="common">Phaeoacremonium chlamydosporum</name>
    <dbReference type="NCBI Taxonomy" id="158046"/>
    <lineage>
        <taxon>Eukaryota</taxon>
        <taxon>Fungi</taxon>
        <taxon>Dikarya</taxon>
        <taxon>Ascomycota</taxon>
        <taxon>Pezizomycotina</taxon>
        <taxon>Eurotiomycetes</taxon>
        <taxon>Chaetothyriomycetidae</taxon>
        <taxon>Phaeomoniellales</taxon>
        <taxon>Phaeomoniellaceae</taxon>
        <taxon>Phaeomoniella</taxon>
    </lineage>
</organism>
<evidence type="ECO:0000256" key="2">
    <source>
        <dbReference type="ARBA" id="ARBA00022490"/>
    </source>
</evidence>
<proteinExistence type="inferred from homology"/>